<proteinExistence type="predicted"/>
<dbReference type="AlphaFoldDB" id="A0AA39MMT6"/>
<dbReference type="GeneID" id="85364576"/>
<dbReference type="RefSeq" id="XP_060323289.1">
    <property type="nucleotide sequence ID" value="XM_060481028.1"/>
</dbReference>
<keyword evidence="1" id="KW-0732">Signal</keyword>
<dbReference type="InterPro" id="IPR029476">
    <property type="entry name" value="DNase_NucA_NucB"/>
</dbReference>
<feature type="signal peptide" evidence="1">
    <location>
        <begin position="1"/>
        <end position="18"/>
    </location>
</feature>
<evidence type="ECO:0000313" key="3">
    <source>
        <dbReference type="EMBL" id="KAK0439504.1"/>
    </source>
</evidence>
<protein>
    <submittedName>
        <fullName evidence="3">Endo-exonuclease</fullName>
    </submittedName>
</protein>
<accession>A0AA39MMT6</accession>
<sequence>MLSKLFLILNFHLLAVYALPMDHSTNSNGSWPESVKRATPILQIDYLTYPREHLRIFFSVARSKITNVFFTTTGQVTPGIVIMDLVSWRRTETLQATIAGQIAAVVPVQTANGHIAGYQCDEWPWANSHAGGANAVTRCIPGADNGGSGSVWGNFINVGFHSIYVVPDTIYSDEQQNKGPQAPGYRLNDLVDSAEIRVVRIPNNAYFCMGELGYQITNAMCAQGDHGQPYLQRIG</sequence>
<dbReference type="EMBL" id="JAUEPS010000084">
    <property type="protein sequence ID" value="KAK0439504.1"/>
    <property type="molecule type" value="Genomic_DNA"/>
</dbReference>
<gene>
    <name evidence="3" type="ORF">EV420DRAFT_1769424</name>
</gene>
<keyword evidence="4" id="KW-1185">Reference proteome</keyword>
<organism evidence="3 4">
    <name type="scientific">Armillaria tabescens</name>
    <name type="common">Ringless honey mushroom</name>
    <name type="synonym">Agaricus tabescens</name>
    <dbReference type="NCBI Taxonomy" id="1929756"/>
    <lineage>
        <taxon>Eukaryota</taxon>
        <taxon>Fungi</taxon>
        <taxon>Dikarya</taxon>
        <taxon>Basidiomycota</taxon>
        <taxon>Agaricomycotina</taxon>
        <taxon>Agaricomycetes</taxon>
        <taxon>Agaricomycetidae</taxon>
        <taxon>Agaricales</taxon>
        <taxon>Marasmiineae</taxon>
        <taxon>Physalacriaceae</taxon>
        <taxon>Desarmillaria</taxon>
    </lineage>
</organism>
<evidence type="ECO:0000313" key="4">
    <source>
        <dbReference type="Proteomes" id="UP001175211"/>
    </source>
</evidence>
<feature type="chain" id="PRO_5041213651" evidence="1">
    <location>
        <begin position="19"/>
        <end position="235"/>
    </location>
</feature>
<comment type="caution">
    <text evidence="3">The sequence shown here is derived from an EMBL/GenBank/DDBJ whole genome shotgun (WGS) entry which is preliminary data.</text>
</comment>
<evidence type="ECO:0000256" key="1">
    <source>
        <dbReference type="SAM" id="SignalP"/>
    </source>
</evidence>
<reference evidence="3" key="1">
    <citation type="submission" date="2023-06" db="EMBL/GenBank/DDBJ databases">
        <authorList>
            <consortium name="Lawrence Berkeley National Laboratory"/>
            <person name="Ahrendt S."/>
            <person name="Sahu N."/>
            <person name="Indic B."/>
            <person name="Wong-Bajracharya J."/>
            <person name="Merenyi Z."/>
            <person name="Ke H.-M."/>
            <person name="Monk M."/>
            <person name="Kocsube S."/>
            <person name="Drula E."/>
            <person name="Lipzen A."/>
            <person name="Balint B."/>
            <person name="Henrissat B."/>
            <person name="Andreopoulos B."/>
            <person name="Martin F.M."/>
            <person name="Harder C.B."/>
            <person name="Rigling D."/>
            <person name="Ford K.L."/>
            <person name="Foster G.D."/>
            <person name="Pangilinan J."/>
            <person name="Papanicolaou A."/>
            <person name="Barry K."/>
            <person name="LaButti K."/>
            <person name="Viragh M."/>
            <person name="Koriabine M."/>
            <person name="Yan M."/>
            <person name="Riley R."/>
            <person name="Champramary S."/>
            <person name="Plett K.L."/>
            <person name="Tsai I.J."/>
            <person name="Slot J."/>
            <person name="Sipos G."/>
            <person name="Plett J."/>
            <person name="Nagy L.G."/>
            <person name="Grigoriev I.V."/>
        </authorList>
    </citation>
    <scope>NUCLEOTIDE SEQUENCE</scope>
    <source>
        <strain evidence="3">CCBAS 213</strain>
    </source>
</reference>
<evidence type="ECO:0000259" key="2">
    <source>
        <dbReference type="Pfam" id="PF14040"/>
    </source>
</evidence>
<dbReference type="Proteomes" id="UP001175211">
    <property type="component" value="Unassembled WGS sequence"/>
</dbReference>
<dbReference type="Pfam" id="PF14040">
    <property type="entry name" value="DNase_NucA_NucB"/>
    <property type="match status" value="1"/>
</dbReference>
<feature type="domain" description="Deoxyribonuclease NucA/NucB" evidence="2">
    <location>
        <begin position="103"/>
        <end position="156"/>
    </location>
</feature>
<name>A0AA39MMT6_ARMTA</name>